<keyword evidence="5" id="KW-1185">Reference proteome</keyword>
<evidence type="ECO:0000259" key="3">
    <source>
        <dbReference type="Pfam" id="PF12813"/>
    </source>
</evidence>
<reference evidence="4" key="1">
    <citation type="submission" date="2020-12" db="EMBL/GenBank/DDBJ databases">
        <title>Metabolic potential, ecology and presence of endohyphal bacteria is reflected in genomic diversity of Mucoromycotina.</title>
        <authorList>
            <person name="Muszewska A."/>
            <person name="Okrasinska A."/>
            <person name="Steczkiewicz K."/>
            <person name="Drgas O."/>
            <person name="Orlowska M."/>
            <person name="Perlinska-Lenart U."/>
            <person name="Aleksandrzak-Piekarczyk T."/>
            <person name="Szatraj K."/>
            <person name="Zielenkiewicz U."/>
            <person name="Pilsyk S."/>
            <person name="Malc E."/>
            <person name="Mieczkowski P."/>
            <person name="Kruszewska J.S."/>
            <person name="Biernat P."/>
            <person name="Pawlowska J."/>
        </authorList>
    </citation>
    <scope>NUCLEOTIDE SEQUENCE</scope>
    <source>
        <strain evidence="4">WA0000051536</strain>
    </source>
</reference>
<comment type="caution">
    <text evidence="4">The sequence shown here is derived from an EMBL/GenBank/DDBJ whole genome shotgun (WGS) entry which is preliminary data.</text>
</comment>
<dbReference type="AlphaFoldDB" id="A0A8H7PYI2"/>
<dbReference type="InterPro" id="IPR039436">
    <property type="entry name" value="Asteroid_dom"/>
</dbReference>
<accession>A0A8H7PYI2</accession>
<dbReference type="PANTHER" id="PTHR15665">
    <property type="entry name" value="ASTEROID PROTEIN"/>
    <property type="match status" value="1"/>
</dbReference>
<dbReference type="Pfam" id="PF12813">
    <property type="entry name" value="XPG_I_2"/>
    <property type="match status" value="1"/>
</dbReference>
<dbReference type="PANTHER" id="PTHR15665:SF1">
    <property type="entry name" value="PROTEIN ASTEROID HOMOLOG 1"/>
    <property type="match status" value="1"/>
</dbReference>
<dbReference type="Proteomes" id="UP000612746">
    <property type="component" value="Unassembled WGS sequence"/>
</dbReference>
<feature type="domain" description="Asteroid" evidence="3">
    <location>
        <begin position="226"/>
        <end position="299"/>
    </location>
</feature>
<evidence type="ECO:0000256" key="2">
    <source>
        <dbReference type="SAM" id="MobiDB-lite"/>
    </source>
</evidence>
<dbReference type="SUPFAM" id="SSF88723">
    <property type="entry name" value="PIN domain-like"/>
    <property type="match status" value="1"/>
</dbReference>
<evidence type="ECO:0000313" key="4">
    <source>
        <dbReference type="EMBL" id="KAG2182742.1"/>
    </source>
</evidence>
<proteinExistence type="inferred from homology"/>
<dbReference type="InterPro" id="IPR026832">
    <property type="entry name" value="Asteroid"/>
</dbReference>
<evidence type="ECO:0000313" key="5">
    <source>
        <dbReference type="Proteomes" id="UP000612746"/>
    </source>
</evidence>
<comment type="similarity">
    <text evidence="1">Belongs to the asteroid family.</text>
</comment>
<dbReference type="InterPro" id="IPR029060">
    <property type="entry name" value="PIN-like_dom_sf"/>
</dbReference>
<organism evidence="4 5">
    <name type="scientific">Umbelopsis vinacea</name>
    <dbReference type="NCBI Taxonomy" id="44442"/>
    <lineage>
        <taxon>Eukaryota</taxon>
        <taxon>Fungi</taxon>
        <taxon>Fungi incertae sedis</taxon>
        <taxon>Mucoromycota</taxon>
        <taxon>Mucoromycotina</taxon>
        <taxon>Umbelopsidomycetes</taxon>
        <taxon>Umbelopsidales</taxon>
        <taxon>Umbelopsidaceae</taxon>
        <taxon>Umbelopsis</taxon>
    </lineage>
</organism>
<dbReference type="Gene3D" id="3.40.50.1010">
    <property type="entry name" value="5'-nuclease"/>
    <property type="match status" value="1"/>
</dbReference>
<sequence>MPTNEHAAAEKQLAAHAPTVPSAVENASQGQVGDNALFACAPAPVISIIDYARDVHLGDKNSILKFWDKLVKDSTTNLSTIYYQPALGNRVDVKSGADLKTKFFIDGNAYVHHLYMTSDLDWIHGGQYTEFADLFVSHLKQMQAAGIDLKIYFDGPLHDRKEQTRFLRHRGNIDRINNVLKNMTWLAQNTKSTKTNRSTSVSQQLFVMPLLALDACVHAIRHNSIDFEFCDDEADGVIARQAKENGGFVISRDSDFFVYNLGAAGYIPIDTLTINPDGLTALAYRSDKIASHFGLEPKYMPVFASILGNDYLPPDLFMSSIKAEYGLGGKISKNWFKRTAAYINHHAEGSSSTDQLLSRIITSVSNLPEDLTAQQILEALHESIRQYDPDSEINFTSSSPSEHIQIDEAIWNTIHEQYRHGKYCYKIMDVVMRDRNFWCTPFMEDLDRESSWVISRQLRQWMYSIVLGSSSKEFVPLEVTEYVRHANHLGNDIVQTIPLSELGSIAHIPSLSHSNLSSPDMALKLYLQLHRCESNHLDRSLHPTILSIIAILRYLIHHAAIPIGTHKVVHKFSNHEIVAIIISTVLSLSPTLWPKQPPPPSSTPSSSLPTRRGLQIAAQLQTTLLSSYLLAQALNLGEHLFPTPTLAQYFNGQSLHHYLRNAKGGATIERMVGKQSLEISSMCYKVLELVMAGWNKDEVNIVFQYADNGNGRKKSPDRGKKGSSIKKKQKVTESSADNMFNVLSSGCRW</sequence>
<dbReference type="OrthoDB" id="25987at2759"/>
<name>A0A8H7PYI2_9FUNG</name>
<dbReference type="EMBL" id="JAEPRA010000007">
    <property type="protein sequence ID" value="KAG2182742.1"/>
    <property type="molecule type" value="Genomic_DNA"/>
</dbReference>
<evidence type="ECO:0000256" key="1">
    <source>
        <dbReference type="ARBA" id="ARBA00007398"/>
    </source>
</evidence>
<gene>
    <name evidence="4" type="ORF">INT44_005722</name>
</gene>
<protein>
    <recommendedName>
        <fullName evidence="3">Asteroid domain-containing protein</fullName>
    </recommendedName>
</protein>
<feature type="region of interest" description="Disordered" evidence="2">
    <location>
        <begin position="710"/>
        <end position="733"/>
    </location>
</feature>